<comment type="similarity">
    <text evidence="12">Belongs to the tRNA nucleotidyltransferase/poly(A) polymerase family. Bacterial CCA-adding enzyme type 1 subfamily.</text>
</comment>
<keyword evidence="11 12" id="KW-0694">RNA-binding</keyword>
<dbReference type="EC" id="2.7.7.72" evidence="12"/>
<feature type="binding site" evidence="12">
    <location>
        <position position="150"/>
    </location>
    <ligand>
        <name>CTP</name>
        <dbReference type="ChEBI" id="CHEBI:37563"/>
    </ligand>
</feature>
<comment type="cofactor">
    <cofactor evidence="12">
        <name>Ni(2+)</name>
        <dbReference type="ChEBI" id="CHEBI:49786"/>
    </cofactor>
    <text evidence="12">Nickel for phosphatase activity.</text>
</comment>
<keyword evidence="7 12" id="KW-0692">RNA repair</keyword>
<dbReference type="CDD" id="cd00077">
    <property type="entry name" value="HDc"/>
    <property type="match status" value="1"/>
</dbReference>
<reference evidence="14" key="1">
    <citation type="journal article" date="2020" name="Microbiol. Resour. Announc.">
        <title>Complete Genome Sequence of Novel Psychrotolerant Legionella Strain TUM19329, Isolated from Antarctic Lake Sediment.</title>
        <authorList>
            <person name="Shimada S."/>
            <person name="Nakai R."/>
            <person name="Aoki K."/>
            <person name="Shimoeda N."/>
            <person name="Ohno G."/>
            <person name="Miyazaki Y."/>
            <person name="Kudoh S."/>
            <person name="Imura S."/>
            <person name="Watanabe K."/>
            <person name="Ishii Y."/>
            <person name="Tateda K."/>
        </authorList>
    </citation>
    <scope>NUCLEOTIDE SEQUENCE [LARGE SCALE GENOMIC DNA]</scope>
    <source>
        <strain evidence="14">TUM19329</strain>
    </source>
</reference>
<dbReference type="Gene3D" id="1.10.3090.10">
    <property type="entry name" value="cca-adding enzyme, domain 2"/>
    <property type="match status" value="1"/>
</dbReference>
<name>A0A6F8T917_9GAMM</name>
<feature type="binding site" evidence="12">
    <location>
        <position position="18"/>
    </location>
    <ligand>
        <name>ATP</name>
        <dbReference type="ChEBI" id="CHEBI:30616"/>
    </ligand>
</feature>
<organism evidence="14 15">
    <name type="scientific">Legionella antarctica</name>
    <dbReference type="NCBI Taxonomy" id="2708020"/>
    <lineage>
        <taxon>Bacteria</taxon>
        <taxon>Pseudomonadati</taxon>
        <taxon>Pseudomonadota</taxon>
        <taxon>Gammaproteobacteria</taxon>
        <taxon>Legionellales</taxon>
        <taxon>Legionellaceae</taxon>
        <taxon>Legionella</taxon>
    </lineage>
</organism>
<keyword evidence="15" id="KW-1185">Reference proteome</keyword>
<keyword evidence="1 12" id="KW-0533">Nickel</keyword>
<evidence type="ECO:0000256" key="11">
    <source>
        <dbReference type="ARBA" id="ARBA00022884"/>
    </source>
</evidence>
<dbReference type="InterPro" id="IPR006674">
    <property type="entry name" value="HD_domain"/>
</dbReference>
<comment type="catalytic activity">
    <reaction evidence="12">
        <text>a tRNA with a 3' CCA end + 2 CTP + ATP = a tRNA with a 3' CCACCA end + 3 diphosphate</text>
        <dbReference type="Rhea" id="RHEA:76235"/>
        <dbReference type="Rhea" id="RHEA-COMP:10468"/>
        <dbReference type="Rhea" id="RHEA-COMP:18655"/>
        <dbReference type="ChEBI" id="CHEBI:30616"/>
        <dbReference type="ChEBI" id="CHEBI:33019"/>
        <dbReference type="ChEBI" id="CHEBI:37563"/>
        <dbReference type="ChEBI" id="CHEBI:83071"/>
        <dbReference type="ChEBI" id="CHEBI:195187"/>
    </reaction>
</comment>
<dbReference type="GO" id="GO:0016791">
    <property type="term" value="F:phosphatase activity"/>
    <property type="evidence" value="ECO:0007669"/>
    <property type="project" value="UniProtKB-UniRule"/>
</dbReference>
<dbReference type="PROSITE" id="PS51831">
    <property type="entry name" value="HD"/>
    <property type="match status" value="1"/>
</dbReference>
<dbReference type="GO" id="GO:0000049">
    <property type="term" value="F:tRNA binding"/>
    <property type="evidence" value="ECO:0007669"/>
    <property type="project" value="UniProtKB-UniRule"/>
</dbReference>
<feature type="binding site" evidence="12">
    <location>
        <position position="147"/>
    </location>
    <ligand>
        <name>CTP</name>
        <dbReference type="ChEBI" id="CHEBI:37563"/>
    </ligand>
</feature>
<feature type="binding site" evidence="12">
    <location>
        <position position="147"/>
    </location>
    <ligand>
        <name>ATP</name>
        <dbReference type="ChEBI" id="CHEBI:30616"/>
    </ligand>
</feature>
<feature type="binding site" evidence="12">
    <location>
        <position position="101"/>
    </location>
    <ligand>
        <name>CTP</name>
        <dbReference type="ChEBI" id="CHEBI:37563"/>
    </ligand>
</feature>
<comment type="domain">
    <text evidence="12">Comprises two domains: an N-terminal domain containing the nucleotidyltransferase activity and a C-terminal HD domain associated with both phosphodiesterase and phosphatase activities.</text>
</comment>
<keyword evidence="10 12" id="KW-0460">Magnesium</keyword>
<dbReference type="PANTHER" id="PTHR47545">
    <property type="entry name" value="MULTIFUNCTIONAL CCA PROTEIN"/>
    <property type="match status" value="1"/>
</dbReference>
<feature type="domain" description="HD" evidence="13">
    <location>
        <begin position="238"/>
        <end position="339"/>
    </location>
</feature>
<dbReference type="Proteomes" id="UP000502894">
    <property type="component" value="Chromosome"/>
</dbReference>
<sequence>MLQYAGKSYLMKVYLVGGAVRDQLLGIPVHERDWVVVGSTPQQLLNKKFRQVGRDFPVFLHPETNEEYALARTERKSAPGYYGFDCDFSSTVSLEEDLGRRDLTINAIAMDEQSNLIDPYQGQQDLNNKILRHVSPAFIEDPVRVLRVARFAARFHYLGFRLANETRALMYSMVKRGELLHLVAERVWQELQRSLGEKNPEQFILTLRSCDALKVIFPELNSLFGIPNPYQHHPEIDSGVHTLMVLEASVILTEDPVVRFAALVHDLGKAVTPMSIWPRHHGHEEKGVSVIESLCSRLRIPNDYRQLAILVSRFHLNIHRLVELRASTIVRLLEQCDAFRRPQLFYDLLIACQADAEGRGRTIDYQQARQWSYLLLECAKVNPQVLIAQGYEGKAIKEALHQRRVACVELILNSWKLHEK</sequence>
<comment type="cofactor">
    <cofactor evidence="12">
        <name>Mg(2+)</name>
        <dbReference type="ChEBI" id="CHEBI:18420"/>
    </cofactor>
    <text evidence="12">Magnesium is required for nucleotidyltransferase activity.</text>
</comment>
<dbReference type="InterPro" id="IPR003607">
    <property type="entry name" value="HD/PDEase_dom"/>
</dbReference>
<comment type="miscellaneous">
    <text evidence="12">A single active site specifically recognizes both ATP and CTP and is responsible for their addition.</text>
</comment>
<feature type="binding site" evidence="12">
    <location>
        <position position="18"/>
    </location>
    <ligand>
        <name>CTP</name>
        <dbReference type="ChEBI" id="CHEBI:37563"/>
    </ligand>
</feature>
<dbReference type="SUPFAM" id="SSF81891">
    <property type="entry name" value="Poly A polymerase C-terminal region-like"/>
    <property type="match status" value="1"/>
</dbReference>
<keyword evidence="9 12" id="KW-0067">ATP-binding</keyword>
<evidence type="ECO:0000256" key="7">
    <source>
        <dbReference type="ARBA" id="ARBA00022800"/>
    </source>
</evidence>
<dbReference type="HAMAP" id="MF_01262">
    <property type="entry name" value="CCA_bact_type2"/>
    <property type="match status" value="1"/>
</dbReference>
<dbReference type="PANTHER" id="PTHR47545:SF1">
    <property type="entry name" value="MULTIFUNCTIONAL CCA PROTEIN"/>
    <property type="match status" value="1"/>
</dbReference>
<evidence type="ECO:0000256" key="6">
    <source>
        <dbReference type="ARBA" id="ARBA00022741"/>
    </source>
</evidence>
<dbReference type="HAMAP" id="MF_01261">
    <property type="entry name" value="CCA_bact_type1"/>
    <property type="match status" value="1"/>
</dbReference>
<dbReference type="GO" id="GO:0004112">
    <property type="term" value="F:cyclic-nucleotide phosphodiesterase activity"/>
    <property type="evidence" value="ECO:0007669"/>
    <property type="project" value="UniProtKB-UniRule"/>
</dbReference>
<feature type="binding site" evidence="12">
    <location>
        <position position="150"/>
    </location>
    <ligand>
        <name>ATP</name>
        <dbReference type="ChEBI" id="CHEBI:30616"/>
    </ligand>
</feature>
<dbReference type="EC" id="3.1.4.-" evidence="12"/>
<dbReference type="Gene3D" id="3.30.460.10">
    <property type="entry name" value="Beta Polymerase, domain 2"/>
    <property type="match status" value="1"/>
</dbReference>
<gene>
    <name evidence="12 14" type="primary">cca</name>
    <name evidence="14" type="ORF">TUM19329_32090</name>
</gene>
<feature type="binding site" evidence="12">
    <location>
        <position position="101"/>
    </location>
    <ligand>
        <name>ATP</name>
        <dbReference type="ChEBI" id="CHEBI:30616"/>
    </ligand>
</feature>
<feature type="binding site" evidence="12">
    <location>
        <position position="21"/>
    </location>
    <ligand>
        <name>ATP</name>
        <dbReference type="ChEBI" id="CHEBI:30616"/>
    </ligand>
</feature>
<protein>
    <recommendedName>
        <fullName evidence="12">Multifunctional CCA protein</fullName>
    </recommendedName>
    <domain>
        <recommendedName>
            <fullName evidence="12">CCA-adding enzyme</fullName>
            <ecNumber evidence="12">2.7.7.72</ecNumber>
        </recommendedName>
        <alternativeName>
            <fullName evidence="12">CCA tRNA nucleotidyltransferase</fullName>
        </alternativeName>
        <alternativeName>
            <fullName evidence="12">tRNA CCA-pyrophosphorylase</fullName>
        </alternativeName>
        <alternativeName>
            <fullName evidence="12">tRNA adenylyl-/cytidylyl-transferase</fullName>
        </alternativeName>
        <alternativeName>
            <fullName evidence="12">tRNA nucleotidyltransferase</fullName>
        </alternativeName>
        <alternativeName>
            <fullName evidence="12">tRNA-NT</fullName>
        </alternativeName>
    </domain>
    <domain>
        <recommendedName>
            <fullName evidence="12">2'-nucleotidase</fullName>
            <ecNumber evidence="12">3.1.3.-</ecNumber>
        </recommendedName>
    </domain>
    <domain>
        <recommendedName>
            <fullName evidence="12">2',3'-cyclic phosphodiesterase</fullName>
            <ecNumber evidence="12">3.1.4.-</ecNumber>
        </recommendedName>
    </domain>
    <domain>
        <recommendedName>
            <fullName evidence="12">Phosphatase</fullName>
        </recommendedName>
    </domain>
</protein>
<keyword evidence="12" id="KW-0511">Multifunctional enzyme</keyword>
<keyword evidence="4 12" id="KW-0548">Nucleotidyltransferase</keyword>
<keyword evidence="8 12" id="KW-0378">Hydrolase</keyword>
<comment type="function">
    <text evidence="12">Catalyzes the addition and repair of the essential 3'-terminal CCA sequence in tRNAs without using a nucleic acid template. Adds these three nucleotides in the order of C, C, and A to the tRNA nucleotide-73, using CTP and ATP as substrates and producing inorganic pyrophosphate. tRNA 3'-terminal CCA addition is required both for tRNA processing and repair. Also involved in tRNA surveillance by mediating tandem CCA addition to generate a CCACCA at the 3' terminus of unstable tRNAs. While stable tRNAs receive only 3'-terminal CCA, unstable tRNAs are marked with CCACCA and rapidly degraded.</text>
</comment>
<dbReference type="InterPro" id="IPR002646">
    <property type="entry name" value="PolA_pol_head_dom"/>
</dbReference>
<comment type="subunit">
    <text evidence="12">Monomer. Can also form homodimers and oligomers.</text>
</comment>
<accession>A0A6F8T917</accession>
<dbReference type="Pfam" id="PF01743">
    <property type="entry name" value="PolyA_pol"/>
    <property type="match status" value="1"/>
</dbReference>
<evidence type="ECO:0000256" key="2">
    <source>
        <dbReference type="ARBA" id="ARBA00022679"/>
    </source>
</evidence>
<dbReference type="KEGG" id="lant:TUM19329_32090"/>
<dbReference type="AlphaFoldDB" id="A0A6F8T917"/>
<evidence type="ECO:0000256" key="5">
    <source>
        <dbReference type="ARBA" id="ARBA00022723"/>
    </source>
</evidence>
<keyword evidence="6 12" id="KW-0547">Nucleotide-binding</keyword>
<dbReference type="InterPro" id="IPR050124">
    <property type="entry name" value="tRNA_CCA-adding_enzyme"/>
</dbReference>
<feature type="binding site" evidence="12">
    <location>
        <position position="33"/>
    </location>
    <ligand>
        <name>Mg(2+)</name>
        <dbReference type="ChEBI" id="CHEBI:18420"/>
    </ligand>
</feature>
<evidence type="ECO:0000256" key="9">
    <source>
        <dbReference type="ARBA" id="ARBA00022840"/>
    </source>
</evidence>
<dbReference type="EMBL" id="AP022839">
    <property type="protein sequence ID" value="BCA96848.1"/>
    <property type="molecule type" value="Genomic_DNA"/>
</dbReference>
<feature type="binding site" evidence="12">
    <location>
        <position position="21"/>
    </location>
    <ligand>
        <name>CTP</name>
        <dbReference type="ChEBI" id="CHEBI:37563"/>
    </ligand>
</feature>
<dbReference type="Pfam" id="PF01966">
    <property type="entry name" value="HD"/>
    <property type="match status" value="1"/>
</dbReference>
<evidence type="ECO:0000256" key="4">
    <source>
        <dbReference type="ARBA" id="ARBA00022695"/>
    </source>
</evidence>
<keyword evidence="3 12" id="KW-0819">tRNA processing</keyword>
<evidence type="ECO:0000259" key="13">
    <source>
        <dbReference type="PROSITE" id="PS51831"/>
    </source>
</evidence>
<evidence type="ECO:0000313" key="15">
    <source>
        <dbReference type="Proteomes" id="UP000502894"/>
    </source>
</evidence>
<dbReference type="GO" id="GO:0000287">
    <property type="term" value="F:magnesium ion binding"/>
    <property type="evidence" value="ECO:0007669"/>
    <property type="project" value="UniProtKB-UniRule"/>
</dbReference>
<dbReference type="InterPro" id="IPR032828">
    <property type="entry name" value="PolyA_RNA-bd"/>
</dbReference>
<dbReference type="InterPro" id="IPR043519">
    <property type="entry name" value="NT_sf"/>
</dbReference>
<dbReference type="GO" id="GO:0005524">
    <property type="term" value="F:ATP binding"/>
    <property type="evidence" value="ECO:0007669"/>
    <property type="project" value="UniProtKB-UniRule"/>
</dbReference>
<evidence type="ECO:0000256" key="12">
    <source>
        <dbReference type="HAMAP-Rule" id="MF_01261"/>
    </source>
</evidence>
<comment type="catalytic activity">
    <reaction evidence="12">
        <text>a tRNA precursor + 2 CTP + ATP = a tRNA with a 3' CCA end + 3 diphosphate</text>
        <dbReference type="Rhea" id="RHEA:14433"/>
        <dbReference type="Rhea" id="RHEA-COMP:10465"/>
        <dbReference type="Rhea" id="RHEA-COMP:10468"/>
        <dbReference type="ChEBI" id="CHEBI:30616"/>
        <dbReference type="ChEBI" id="CHEBI:33019"/>
        <dbReference type="ChEBI" id="CHEBI:37563"/>
        <dbReference type="ChEBI" id="CHEBI:74896"/>
        <dbReference type="ChEBI" id="CHEBI:83071"/>
        <dbReference type="EC" id="2.7.7.72"/>
    </reaction>
</comment>
<dbReference type="Pfam" id="PF12627">
    <property type="entry name" value="PolyA_pol_RNAbd"/>
    <property type="match status" value="1"/>
</dbReference>
<dbReference type="GO" id="GO:0004810">
    <property type="term" value="F:CCA tRNA nucleotidyltransferase activity"/>
    <property type="evidence" value="ECO:0007669"/>
    <property type="project" value="UniProtKB-UniRule"/>
</dbReference>
<dbReference type="EC" id="3.1.3.-" evidence="12"/>
<dbReference type="CDD" id="cd05398">
    <property type="entry name" value="NT_ClassII-CCAase"/>
    <property type="match status" value="1"/>
</dbReference>
<proteinExistence type="inferred from homology"/>
<keyword evidence="2 12" id="KW-0808">Transferase</keyword>
<evidence type="ECO:0000313" key="14">
    <source>
        <dbReference type="EMBL" id="BCA96848.1"/>
    </source>
</evidence>
<dbReference type="PIRSF" id="PIRSF000813">
    <property type="entry name" value="CCA_bact"/>
    <property type="match status" value="1"/>
</dbReference>
<dbReference type="NCBIfam" id="NF008137">
    <property type="entry name" value="PRK10885.1"/>
    <property type="match status" value="1"/>
</dbReference>
<evidence type="ECO:0000256" key="8">
    <source>
        <dbReference type="ARBA" id="ARBA00022801"/>
    </source>
</evidence>
<evidence type="ECO:0000256" key="10">
    <source>
        <dbReference type="ARBA" id="ARBA00022842"/>
    </source>
</evidence>
<keyword evidence="5 12" id="KW-0479">Metal-binding</keyword>
<evidence type="ECO:0000256" key="3">
    <source>
        <dbReference type="ARBA" id="ARBA00022694"/>
    </source>
</evidence>
<dbReference type="GO" id="GO:0042245">
    <property type="term" value="P:RNA repair"/>
    <property type="evidence" value="ECO:0007669"/>
    <property type="project" value="UniProtKB-KW"/>
</dbReference>
<dbReference type="InterPro" id="IPR012006">
    <property type="entry name" value="CCA_bact"/>
</dbReference>
<dbReference type="SUPFAM" id="SSF81301">
    <property type="entry name" value="Nucleotidyltransferase"/>
    <property type="match status" value="1"/>
</dbReference>
<dbReference type="GO" id="GO:0001680">
    <property type="term" value="P:tRNA 3'-terminal CCA addition"/>
    <property type="evidence" value="ECO:0007669"/>
    <property type="project" value="UniProtKB-UniRule"/>
</dbReference>
<feature type="binding site" evidence="12">
    <location>
        <position position="31"/>
    </location>
    <ligand>
        <name>Mg(2+)</name>
        <dbReference type="ChEBI" id="CHEBI:18420"/>
    </ligand>
</feature>
<evidence type="ECO:0000256" key="1">
    <source>
        <dbReference type="ARBA" id="ARBA00022596"/>
    </source>
</evidence>